<reference evidence="4 5" key="1">
    <citation type="submission" date="2016-10" db="EMBL/GenBank/DDBJ databases">
        <authorList>
            <person name="Varghese N."/>
            <person name="Submissions S."/>
        </authorList>
    </citation>
    <scope>NUCLEOTIDE SEQUENCE [LARGE SCALE GENOMIC DNA]</scope>
    <source>
        <strain evidence="4 5">DSM 13796</strain>
    </source>
</reference>
<dbReference type="Gene3D" id="2.60.40.1220">
    <property type="match status" value="1"/>
</dbReference>
<dbReference type="EMBL" id="FOXX01000005">
    <property type="protein sequence ID" value="SFQ60693.1"/>
    <property type="molecule type" value="Genomic_DNA"/>
</dbReference>
<accession>A0A1I5ZWI2</accession>
<evidence type="ECO:0000259" key="3">
    <source>
        <dbReference type="PROSITE" id="PS51272"/>
    </source>
</evidence>
<evidence type="ECO:0000313" key="5">
    <source>
        <dbReference type="Proteomes" id="UP000182762"/>
    </source>
</evidence>
<dbReference type="InterPro" id="IPR014755">
    <property type="entry name" value="Cu-Rt/internalin_Ig-like"/>
</dbReference>
<dbReference type="InterPro" id="IPR001119">
    <property type="entry name" value="SLH_dom"/>
</dbReference>
<dbReference type="RefSeq" id="WP_061804755.1">
    <property type="nucleotide sequence ID" value="NZ_FOXX01000005.1"/>
</dbReference>
<dbReference type="Pfam" id="PF00395">
    <property type="entry name" value="SLH"/>
    <property type="match status" value="3"/>
</dbReference>
<feature type="domain" description="SLH" evidence="3">
    <location>
        <begin position="91"/>
        <end position="149"/>
    </location>
</feature>
<keyword evidence="5" id="KW-1185">Reference proteome</keyword>
<dbReference type="InterPro" id="IPR051465">
    <property type="entry name" value="Cell_Envelope_Struct_Comp"/>
</dbReference>
<keyword evidence="1 2" id="KW-0732">Signal</keyword>
<protein>
    <submittedName>
        <fullName evidence="4">S-layer homology domain-containing protein</fullName>
    </submittedName>
</protein>
<organism evidence="4 5">
    <name type="scientific">Priestia endophytica DSM 13796</name>
    <dbReference type="NCBI Taxonomy" id="1121089"/>
    <lineage>
        <taxon>Bacteria</taxon>
        <taxon>Bacillati</taxon>
        <taxon>Bacillota</taxon>
        <taxon>Bacilli</taxon>
        <taxon>Bacillales</taxon>
        <taxon>Bacillaceae</taxon>
        <taxon>Priestia</taxon>
    </lineage>
</organism>
<dbReference type="GeneID" id="93710940"/>
<feature type="domain" description="SLH" evidence="3">
    <location>
        <begin position="27"/>
        <end position="90"/>
    </location>
</feature>
<evidence type="ECO:0000313" key="4">
    <source>
        <dbReference type="EMBL" id="SFQ60693.1"/>
    </source>
</evidence>
<feature type="signal peptide" evidence="2">
    <location>
        <begin position="1"/>
        <end position="28"/>
    </location>
</feature>
<name>A0A1I5ZWI2_9BACI</name>
<dbReference type="PANTHER" id="PTHR43308:SF5">
    <property type="entry name" value="S-LAYER PROTEIN _ PEPTIDOGLYCAN ENDO-BETA-N-ACETYLGLUCOSAMINIDASE"/>
    <property type="match status" value="1"/>
</dbReference>
<dbReference type="PANTHER" id="PTHR43308">
    <property type="entry name" value="OUTER MEMBRANE PROTEIN ALPHA-RELATED"/>
    <property type="match status" value="1"/>
</dbReference>
<dbReference type="Proteomes" id="UP000182762">
    <property type="component" value="Unassembled WGS sequence"/>
</dbReference>
<evidence type="ECO:0000256" key="2">
    <source>
        <dbReference type="SAM" id="SignalP"/>
    </source>
</evidence>
<feature type="domain" description="SLH" evidence="3">
    <location>
        <begin position="150"/>
        <end position="212"/>
    </location>
</feature>
<comment type="caution">
    <text evidence="4">The sequence shown here is derived from an EMBL/GenBank/DDBJ whole genome shotgun (WGS) entry which is preliminary data.</text>
</comment>
<sequence>MGKTSRKILVGTLSAAVVASIVAPVAHASSFKDVSEDSDHTGAITSLTERGIIKGFSDGTYRPYQEITRGQVAKIFSRLLDGEGKKESVFSDIPADYKDQELVLAASELYHKGIMTGSNGKMMPNKPITRQQMAKVLVEALNLQPSTAYPNNLQDLDYVPSNMRKYVLTLVQNGVTRVDDGLYRPSEAVTRAQFASFVYRALEVGESREEEFEINEATENEEQVLLTFSKPVEKTSITKEDFSVEGSLPAKVEGEGNKVILTLASSANNKKADTVDIVGPISSDSGELLSNVTIKVK</sequence>
<evidence type="ECO:0000256" key="1">
    <source>
        <dbReference type="ARBA" id="ARBA00022729"/>
    </source>
</evidence>
<gene>
    <name evidence="4" type="ORF">SAMN02745910_02284</name>
</gene>
<proteinExistence type="predicted"/>
<feature type="chain" id="PRO_5045428701" evidence="2">
    <location>
        <begin position="29"/>
        <end position="297"/>
    </location>
</feature>
<dbReference type="PROSITE" id="PS51272">
    <property type="entry name" value="SLH"/>
    <property type="match status" value="3"/>
</dbReference>